<dbReference type="PANTHER" id="PTHR10668:SF103">
    <property type="entry name" value="PYRIDINE NUCLEOTIDE-DISULFIDE OXIDOREDUCTASE DOMAIN-CONTAINING PROTEIN 2"/>
    <property type="match status" value="1"/>
</dbReference>
<dbReference type="Pfam" id="PF01593">
    <property type="entry name" value="Amino_oxidase"/>
    <property type="match status" value="1"/>
</dbReference>
<name>A0A520MBC7_9GAMM</name>
<dbReference type="InterPro" id="IPR036188">
    <property type="entry name" value="FAD/NAD-bd_sf"/>
</dbReference>
<dbReference type="Proteomes" id="UP000315889">
    <property type="component" value="Unassembled WGS sequence"/>
</dbReference>
<dbReference type="EMBL" id="SHBP01000028">
    <property type="protein sequence ID" value="RZO18498.1"/>
    <property type="molecule type" value="Genomic_DNA"/>
</dbReference>
<evidence type="ECO:0000256" key="3">
    <source>
        <dbReference type="ARBA" id="ARBA00040298"/>
    </source>
</evidence>
<evidence type="ECO:0000313" key="6">
    <source>
        <dbReference type="Proteomes" id="UP000315889"/>
    </source>
</evidence>
<evidence type="ECO:0000259" key="4">
    <source>
        <dbReference type="Pfam" id="PF01593"/>
    </source>
</evidence>
<feature type="domain" description="Amine oxidase" evidence="4">
    <location>
        <begin position="15"/>
        <end position="495"/>
    </location>
</feature>
<sequence>MHEYDNIIIGGGHNGLICATYLARKGQSVLLLEASNTLGGLAASREFSPDFRVSVAHSLSHFSEAVSKELRLADHGYSPCGEILDTVGLSLDGQHVVVSGDQISGVNASDTDNYGSYLATLKRFAGALKPFWMKTMPRIGTTRLSEIITFGHLGAKLRLLGKKDMGEFMRVATLPSRDLMDENFDSDILKAVLSWDGLIGSKMAPRSPNASVLNMFYRMSGQHDGAHFLPSGGIKSLIDALHGAALAAGVEVKTGAEVNRVVIDSDDTGLFASGVELSSGEFIKSACVVSSADPKRTFLNLVGARNLEIDFVNRINRLRSDGYVGKLHLALDSLPKFHGVDNPASRMIIAPSLDAIEFAFDDAKYGEYSESPVMEIIVPSVKDISLAPEGKHVLSAHIMYLPHALKGGWTEAARENLYQKLIGILELYAPGISGQIIDGEVLTPADLETTYLNTGGHWHHTELSMDQMLMMRPTYEAAQYSTPINNLYLCGAGSHPGGGLMGGPGHNAAKEIIGTKKKA</sequence>
<protein>
    <recommendedName>
        <fullName evidence="3">Pyridine nucleotide-disulfide oxidoreductase domain-containing protein 2</fullName>
    </recommendedName>
</protein>
<accession>A0A520MBC7</accession>
<evidence type="ECO:0000313" key="5">
    <source>
        <dbReference type="EMBL" id="RZO18498.1"/>
    </source>
</evidence>
<dbReference type="GO" id="GO:0016491">
    <property type="term" value="F:oxidoreductase activity"/>
    <property type="evidence" value="ECO:0007669"/>
    <property type="project" value="InterPro"/>
</dbReference>
<reference evidence="5 6" key="1">
    <citation type="submission" date="2019-02" db="EMBL/GenBank/DDBJ databases">
        <title>Prokaryotic population dynamics and viral predation in marine succession experiment using metagenomics: the confinement effect.</title>
        <authorList>
            <person name="Haro-Moreno J.M."/>
            <person name="Rodriguez-Valera F."/>
            <person name="Lopez-Perez M."/>
        </authorList>
    </citation>
    <scope>NUCLEOTIDE SEQUENCE [LARGE SCALE GENOMIC DNA]</scope>
    <source>
        <strain evidence="5">MED-G170</strain>
    </source>
</reference>
<dbReference type="SUPFAM" id="SSF51905">
    <property type="entry name" value="FAD/NAD(P)-binding domain"/>
    <property type="match status" value="1"/>
</dbReference>
<dbReference type="InterPro" id="IPR002937">
    <property type="entry name" value="Amino_oxidase"/>
</dbReference>
<gene>
    <name evidence="5" type="ORF">EVB03_09810</name>
</gene>
<evidence type="ECO:0000256" key="1">
    <source>
        <dbReference type="ARBA" id="ARBA00037217"/>
    </source>
</evidence>
<comment type="caution">
    <text evidence="5">The sequence shown here is derived from an EMBL/GenBank/DDBJ whole genome shotgun (WGS) entry which is preliminary data.</text>
</comment>
<comment type="function">
    <text evidence="1">Probable oxidoreductase that may play a role as regulator of mitochondrial function.</text>
</comment>
<dbReference type="Gene3D" id="3.50.50.60">
    <property type="entry name" value="FAD/NAD(P)-binding domain"/>
    <property type="match status" value="2"/>
</dbReference>
<dbReference type="AlphaFoldDB" id="A0A520MBC7"/>
<organism evidence="5 6">
    <name type="scientific">SAR92 clade bacterium</name>
    <dbReference type="NCBI Taxonomy" id="2315479"/>
    <lineage>
        <taxon>Bacteria</taxon>
        <taxon>Pseudomonadati</taxon>
        <taxon>Pseudomonadota</taxon>
        <taxon>Gammaproteobacteria</taxon>
        <taxon>Cellvibrionales</taxon>
        <taxon>Porticoccaceae</taxon>
        <taxon>SAR92 clade</taxon>
    </lineage>
</organism>
<evidence type="ECO:0000256" key="2">
    <source>
        <dbReference type="ARBA" id="ARBA00038825"/>
    </source>
</evidence>
<proteinExistence type="predicted"/>
<comment type="subunit">
    <text evidence="2">Interacts with COX5B; this interaction may contribute to localize PYROXD2 to the inner face of the inner mitochondrial membrane.</text>
</comment>
<dbReference type="PANTHER" id="PTHR10668">
    <property type="entry name" value="PHYTOENE DEHYDROGENASE"/>
    <property type="match status" value="1"/>
</dbReference>